<dbReference type="EC" id="3.4.21.-" evidence="2"/>
<evidence type="ECO:0000313" key="3">
    <source>
        <dbReference type="Proteomes" id="UP001565283"/>
    </source>
</evidence>
<name>A0ABV4D4J0_9LACT</name>
<keyword evidence="2" id="KW-0645">Protease</keyword>
<keyword evidence="3" id="KW-1185">Reference proteome</keyword>
<dbReference type="InterPro" id="IPR020568">
    <property type="entry name" value="Ribosomal_Su5_D2-typ_SF"/>
</dbReference>
<proteinExistence type="predicted"/>
<organism evidence="2 3">
    <name type="scientific">Lactococcus ileimucosae</name>
    <dbReference type="NCBI Taxonomy" id="2941329"/>
    <lineage>
        <taxon>Bacteria</taxon>
        <taxon>Bacillati</taxon>
        <taxon>Bacillota</taxon>
        <taxon>Bacilli</taxon>
        <taxon>Lactobacillales</taxon>
        <taxon>Streptococcaceae</taxon>
        <taxon>Lactococcus</taxon>
    </lineage>
</organism>
<sequence>MSVLIGESLPWWGFCDTMVTQFNFLSHFLGEFFNRKIKLLVKGASIALGGAVWPVGGIRQKVIAAERQEMDVFFVYDDGTTQNSNNYIQAKNTAEWLHSDMSIVPINTVRDAVEYLEGQGTAWLEGSDKKSL</sequence>
<keyword evidence="2" id="KW-0378">Hydrolase</keyword>
<dbReference type="InterPro" id="IPR014721">
    <property type="entry name" value="Ribsml_uS5_D2-typ_fold_subgr"/>
</dbReference>
<dbReference type="EMBL" id="JBCLSH010000043">
    <property type="protein sequence ID" value="MEY8444369.1"/>
    <property type="molecule type" value="Genomic_DNA"/>
</dbReference>
<dbReference type="SUPFAM" id="SSF54211">
    <property type="entry name" value="Ribosomal protein S5 domain 2-like"/>
    <property type="match status" value="1"/>
</dbReference>
<dbReference type="Proteomes" id="UP001565283">
    <property type="component" value="Unassembled WGS sequence"/>
</dbReference>
<evidence type="ECO:0000259" key="1">
    <source>
        <dbReference type="Pfam" id="PF05362"/>
    </source>
</evidence>
<accession>A0ABV4D4J0</accession>
<evidence type="ECO:0000313" key="2">
    <source>
        <dbReference type="EMBL" id="MEY8444369.1"/>
    </source>
</evidence>
<dbReference type="Pfam" id="PF05362">
    <property type="entry name" value="Lon_C"/>
    <property type="match status" value="1"/>
</dbReference>
<reference evidence="2 3" key="1">
    <citation type="submission" date="2024-03" db="EMBL/GenBank/DDBJ databases">
        <title>Mouse gut bacterial collection (mGBC) of GemPharmatech.</title>
        <authorList>
            <person name="He Y."/>
            <person name="Dong L."/>
            <person name="Wu D."/>
            <person name="Gao X."/>
            <person name="Lin Z."/>
        </authorList>
    </citation>
    <scope>NUCLEOTIDE SEQUENCE [LARGE SCALE GENOMIC DNA]</scope>
    <source>
        <strain evidence="2 3">61-15</strain>
    </source>
</reference>
<gene>
    <name evidence="2" type="ORF">AALA52_09025</name>
</gene>
<feature type="domain" description="Lon proteolytic" evidence="1">
    <location>
        <begin position="45"/>
        <end position="114"/>
    </location>
</feature>
<dbReference type="Gene3D" id="3.30.230.10">
    <property type="match status" value="1"/>
</dbReference>
<comment type="caution">
    <text evidence="2">The sequence shown here is derived from an EMBL/GenBank/DDBJ whole genome shotgun (WGS) entry which is preliminary data.</text>
</comment>
<dbReference type="GO" id="GO:0008233">
    <property type="term" value="F:peptidase activity"/>
    <property type="evidence" value="ECO:0007669"/>
    <property type="project" value="UniProtKB-KW"/>
</dbReference>
<protein>
    <submittedName>
        <fullName evidence="2">S16 family serine protease</fullName>
        <ecNumber evidence="2">3.4.21.-</ecNumber>
    </submittedName>
</protein>
<dbReference type="GO" id="GO:0006508">
    <property type="term" value="P:proteolysis"/>
    <property type="evidence" value="ECO:0007669"/>
    <property type="project" value="UniProtKB-KW"/>
</dbReference>
<dbReference type="InterPro" id="IPR008269">
    <property type="entry name" value="Lon_proteolytic"/>
</dbReference>